<dbReference type="AlphaFoldDB" id="A0A8X6SEV0"/>
<sequence>MKAIGNGPRKFESRSSDKENNRATPMEDFDRPRQIKLESAPLHNESSAAQVSNPQFDNARPEFFISEENDNQADPGHSHLFGPSVGGGRSGGMLGGVNGDPTQGGETKGYFVKYPSPHPDARETIAHLHDTRANPSLPKIQQVDF</sequence>
<feature type="compositionally biased region" description="Polar residues" evidence="1">
    <location>
        <begin position="44"/>
        <end position="55"/>
    </location>
</feature>
<accession>A0A8X6SEV0</accession>
<feature type="compositionally biased region" description="Gly residues" evidence="1">
    <location>
        <begin position="84"/>
        <end position="98"/>
    </location>
</feature>
<organism evidence="2 3">
    <name type="scientific">Trichonephila clavipes</name>
    <name type="common">Golden silk orbweaver</name>
    <name type="synonym">Nephila clavipes</name>
    <dbReference type="NCBI Taxonomy" id="2585209"/>
    <lineage>
        <taxon>Eukaryota</taxon>
        <taxon>Metazoa</taxon>
        <taxon>Ecdysozoa</taxon>
        <taxon>Arthropoda</taxon>
        <taxon>Chelicerata</taxon>
        <taxon>Arachnida</taxon>
        <taxon>Araneae</taxon>
        <taxon>Araneomorphae</taxon>
        <taxon>Entelegynae</taxon>
        <taxon>Araneoidea</taxon>
        <taxon>Nephilidae</taxon>
        <taxon>Trichonephila</taxon>
    </lineage>
</organism>
<dbReference type="EMBL" id="BMAU01021255">
    <property type="protein sequence ID" value="GFY05718.1"/>
    <property type="molecule type" value="Genomic_DNA"/>
</dbReference>
<keyword evidence="3" id="KW-1185">Reference proteome</keyword>
<feature type="compositionally biased region" description="Basic and acidic residues" evidence="1">
    <location>
        <begin position="9"/>
        <end position="21"/>
    </location>
</feature>
<gene>
    <name evidence="2" type="ORF">TNCV_4403851</name>
</gene>
<feature type="region of interest" description="Disordered" evidence="1">
    <location>
        <begin position="1"/>
        <end position="55"/>
    </location>
</feature>
<name>A0A8X6SEV0_TRICX</name>
<reference evidence="2" key="1">
    <citation type="submission" date="2020-08" db="EMBL/GenBank/DDBJ databases">
        <title>Multicomponent nature underlies the extraordinary mechanical properties of spider dragline silk.</title>
        <authorList>
            <person name="Kono N."/>
            <person name="Nakamura H."/>
            <person name="Mori M."/>
            <person name="Yoshida Y."/>
            <person name="Ohtoshi R."/>
            <person name="Malay A.D."/>
            <person name="Moran D.A.P."/>
            <person name="Tomita M."/>
            <person name="Numata K."/>
            <person name="Arakawa K."/>
        </authorList>
    </citation>
    <scope>NUCLEOTIDE SEQUENCE</scope>
</reference>
<feature type="region of interest" description="Disordered" evidence="1">
    <location>
        <begin position="68"/>
        <end position="109"/>
    </location>
</feature>
<evidence type="ECO:0000313" key="2">
    <source>
        <dbReference type="EMBL" id="GFY05718.1"/>
    </source>
</evidence>
<evidence type="ECO:0000313" key="3">
    <source>
        <dbReference type="Proteomes" id="UP000887159"/>
    </source>
</evidence>
<proteinExistence type="predicted"/>
<dbReference type="Proteomes" id="UP000887159">
    <property type="component" value="Unassembled WGS sequence"/>
</dbReference>
<comment type="caution">
    <text evidence="2">The sequence shown here is derived from an EMBL/GenBank/DDBJ whole genome shotgun (WGS) entry which is preliminary data.</text>
</comment>
<evidence type="ECO:0000256" key="1">
    <source>
        <dbReference type="SAM" id="MobiDB-lite"/>
    </source>
</evidence>
<protein>
    <submittedName>
        <fullName evidence="2">Uncharacterized protein</fullName>
    </submittedName>
</protein>